<protein>
    <submittedName>
        <fullName evidence="7">Dorsal inhibitory axon guidance protein</fullName>
    </submittedName>
</protein>
<keyword evidence="1" id="KW-0217">Developmental protein</keyword>
<keyword evidence="3 6" id="KW-0732">Signal</keyword>
<feature type="compositionally biased region" description="Polar residues" evidence="5">
    <location>
        <begin position="31"/>
        <end position="41"/>
    </location>
</feature>
<evidence type="ECO:0000313" key="8">
    <source>
        <dbReference type="Proteomes" id="UP000008672"/>
    </source>
</evidence>
<dbReference type="GO" id="GO:0005576">
    <property type="term" value="C:extracellular region"/>
    <property type="evidence" value="ECO:0007669"/>
    <property type="project" value="InterPro"/>
</dbReference>
<gene>
    <name evidence="7" type="primary">DRAXIN</name>
</gene>
<dbReference type="FunCoup" id="H3BIS3">
    <property type="interactions" value="158"/>
</dbReference>
<feature type="compositionally biased region" description="Basic residues" evidence="5">
    <location>
        <begin position="44"/>
        <end position="57"/>
    </location>
</feature>
<reference evidence="7" key="2">
    <citation type="submission" date="2025-08" db="UniProtKB">
        <authorList>
            <consortium name="Ensembl"/>
        </authorList>
    </citation>
    <scope>IDENTIFICATION</scope>
</reference>
<accession>H3BIS3</accession>
<dbReference type="Pfam" id="PF15550">
    <property type="entry name" value="Draxin"/>
    <property type="match status" value="1"/>
</dbReference>
<dbReference type="AlphaFoldDB" id="H3BIS3"/>
<feature type="chain" id="PRO_5047511559" evidence="6">
    <location>
        <begin position="17"/>
        <end position="347"/>
    </location>
</feature>
<dbReference type="Proteomes" id="UP000008672">
    <property type="component" value="Unassembled WGS sequence"/>
</dbReference>
<evidence type="ECO:0000256" key="5">
    <source>
        <dbReference type="SAM" id="MobiDB-lite"/>
    </source>
</evidence>
<evidence type="ECO:0000256" key="3">
    <source>
        <dbReference type="ARBA" id="ARBA00022729"/>
    </source>
</evidence>
<evidence type="ECO:0000256" key="6">
    <source>
        <dbReference type="SAM" id="SignalP"/>
    </source>
</evidence>
<dbReference type="GO" id="GO:0016055">
    <property type="term" value="P:Wnt signaling pathway"/>
    <property type="evidence" value="ECO:0007669"/>
    <property type="project" value="InterPro"/>
</dbReference>
<dbReference type="InterPro" id="IPR029094">
    <property type="entry name" value="Draxin"/>
</dbReference>
<dbReference type="PANTHER" id="PTHR28610:SF1">
    <property type="entry name" value="DRAXIN"/>
    <property type="match status" value="1"/>
</dbReference>
<dbReference type="EMBL" id="AFYH01000987">
    <property type="status" value="NOT_ANNOTATED_CDS"/>
    <property type="molecule type" value="Genomic_DNA"/>
</dbReference>
<evidence type="ECO:0000313" key="7">
    <source>
        <dbReference type="Ensembl" id="ENSLACP00000021794.1"/>
    </source>
</evidence>
<dbReference type="GO" id="GO:0007411">
    <property type="term" value="P:axon guidance"/>
    <property type="evidence" value="ECO:0007669"/>
    <property type="project" value="InterPro"/>
</dbReference>
<keyword evidence="2" id="KW-0964">Secreted</keyword>
<sequence>MFLVLLVVEEMQQAGALEPATKSRKSRVESTESNNKLQTPQVWPHRHRSGHHRKQGLAKRERANAMLLRGPGPRKVDLEDPGIESLTPVRLEMDGPRRSSALQEEKEEFLGFDFPYPGRDNEPPGSESILKGRKHSREHRKLNRKDRLRHQKGKQRPPYSEVALLDRDAFKNCLTPCIKTLLSPSLSFLYIADPPPSKYLEFILALLVFHIFQARVKADGDVMPTLDMALFDWTDYEDLKPEMWPSVKKKEKRRSKSLSIGNLTSLAEPEPCDHHLDCLPGNCCDLRQHVCKPHNRGLNNKCFDDCMCAEGFRCYAKFHRNRRVTRRKGRCVEPDTVSNDQGSFITV</sequence>
<name>H3BIS3_LATCH</name>
<dbReference type="STRING" id="7897.ENSLACP00000021794"/>
<evidence type="ECO:0000256" key="1">
    <source>
        <dbReference type="ARBA" id="ARBA00022473"/>
    </source>
</evidence>
<dbReference type="EMBL" id="AFYH01000986">
    <property type="status" value="NOT_ANNOTATED_CDS"/>
    <property type="molecule type" value="Genomic_DNA"/>
</dbReference>
<feature type="signal peptide" evidence="6">
    <location>
        <begin position="1"/>
        <end position="16"/>
    </location>
</feature>
<keyword evidence="4" id="KW-0325">Glycoprotein</keyword>
<evidence type="ECO:0000256" key="4">
    <source>
        <dbReference type="ARBA" id="ARBA00023180"/>
    </source>
</evidence>
<reference evidence="7" key="3">
    <citation type="submission" date="2025-09" db="UniProtKB">
        <authorList>
            <consortium name="Ensembl"/>
        </authorList>
    </citation>
    <scope>IDENTIFICATION</scope>
</reference>
<feature type="region of interest" description="Disordered" evidence="5">
    <location>
        <begin position="15"/>
        <end position="58"/>
    </location>
</feature>
<organism evidence="7 8">
    <name type="scientific">Latimeria chalumnae</name>
    <name type="common">Coelacanth</name>
    <dbReference type="NCBI Taxonomy" id="7897"/>
    <lineage>
        <taxon>Eukaryota</taxon>
        <taxon>Metazoa</taxon>
        <taxon>Chordata</taxon>
        <taxon>Craniata</taxon>
        <taxon>Vertebrata</taxon>
        <taxon>Euteleostomi</taxon>
        <taxon>Coelacanthiformes</taxon>
        <taxon>Coelacanthidae</taxon>
        <taxon>Latimeria</taxon>
    </lineage>
</organism>
<reference evidence="8" key="1">
    <citation type="submission" date="2011-08" db="EMBL/GenBank/DDBJ databases">
        <title>The draft genome of Latimeria chalumnae.</title>
        <authorList>
            <person name="Di Palma F."/>
            <person name="Alfoldi J."/>
            <person name="Johnson J."/>
            <person name="Berlin A."/>
            <person name="Gnerre S."/>
            <person name="Jaffe D."/>
            <person name="MacCallum I."/>
            <person name="Young S."/>
            <person name="Walker B.J."/>
            <person name="Lander E."/>
            <person name="Lindblad-Toh K."/>
        </authorList>
    </citation>
    <scope>NUCLEOTIDE SEQUENCE [LARGE SCALE GENOMIC DNA]</scope>
    <source>
        <strain evidence="8">Wild caught</strain>
    </source>
</reference>
<evidence type="ECO:0000256" key="2">
    <source>
        <dbReference type="ARBA" id="ARBA00022525"/>
    </source>
</evidence>
<proteinExistence type="predicted"/>
<dbReference type="HOGENOM" id="CLU_063473_0_0_1"/>
<dbReference type="eggNOG" id="ENOG502QUE0">
    <property type="taxonomic scope" value="Eukaryota"/>
</dbReference>
<dbReference type="Ensembl" id="ENSLACT00000021935.1">
    <property type="protein sequence ID" value="ENSLACP00000021794.1"/>
    <property type="gene ID" value="ENSLACG00000019152.1"/>
</dbReference>
<dbReference type="InParanoid" id="H3BIS3"/>
<feature type="region of interest" description="Disordered" evidence="5">
    <location>
        <begin position="112"/>
        <end position="158"/>
    </location>
</feature>
<dbReference type="GeneTree" id="ENSGT00390000013828"/>
<keyword evidence="8" id="KW-1185">Reference proteome</keyword>
<dbReference type="PANTHER" id="PTHR28610">
    <property type="entry name" value="DRAXIN"/>
    <property type="match status" value="1"/>
</dbReference>
<feature type="compositionally biased region" description="Basic residues" evidence="5">
    <location>
        <begin position="131"/>
        <end position="155"/>
    </location>
</feature>